<feature type="chain" id="PRO_5034226865" description="WSC domain-containing protein" evidence="3">
    <location>
        <begin position="22"/>
        <end position="336"/>
    </location>
</feature>
<keyword evidence="2" id="KW-0472">Membrane</keyword>
<feature type="region of interest" description="Disordered" evidence="1">
    <location>
        <begin position="266"/>
        <end position="336"/>
    </location>
</feature>
<dbReference type="Proteomes" id="UP000689129">
    <property type="component" value="Unassembled WGS sequence"/>
</dbReference>
<dbReference type="Pfam" id="PF01822">
    <property type="entry name" value="WSC"/>
    <property type="match status" value="1"/>
</dbReference>
<feature type="signal peptide" evidence="3">
    <location>
        <begin position="1"/>
        <end position="21"/>
    </location>
</feature>
<evidence type="ECO:0000256" key="2">
    <source>
        <dbReference type="SAM" id="Phobius"/>
    </source>
</evidence>
<dbReference type="PROSITE" id="PS51212">
    <property type="entry name" value="WSC"/>
    <property type="match status" value="1"/>
</dbReference>
<evidence type="ECO:0000259" key="4">
    <source>
        <dbReference type="PROSITE" id="PS51212"/>
    </source>
</evidence>
<name>A0A8I2ZMG9_VERLO</name>
<dbReference type="EMBL" id="JAEMWZ010000128">
    <property type="protein sequence ID" value="KAG7134879.1"/>
    <property type="molecule type" value="Genomic_DNA"/>
</dbReference>
<dbReference type="OrthoDB" id="10357004at2759"/>
<reference evidence="5" key="1">
    <citation type="journal article" date="2021" name="Mol. Plant Pathol.">
        <title>A 20-kb lineage-specific genomic region tames virulence in pathogenic amphidiploid Verticillium longisporum.</title>
        <authorList>
            <person name="Harting R."/>
            <person name="Starke J."/>
            <person name="Kusch H."/>
            <person name="Poggeler S."/>
            <person name="Maurus I."/>
            <person name="Schluter R."/>
            <person name="Landesfeind M."/>
            <person name="Bulla I."/>
            <person name="Nowrousian M."/>
            <person name="de Jonge R."/>
            <person name="Stahlhut G."/>
            <person name="Hoff K.J."/>
            <person name="Asshauer K.P."/>
            <person name="Thurmer A."/>
            <person name="Stanke M."/>
            <person name="Daniel R."/>
            <person name="Morgenstern B."/>
            <person name="Thomma B.P.H.J."/>
            <person name="Kronstad J.W."/>
            <person name="Braus-Stromeyer S.A."/>
            <person name="Braus G.H."/>
        </authorList>
    </citation>
    <scope>NUCLEOTIDE SEQUENCE</scope>
    <source>
        <strain evidence="5">Vl32</strain>
    </source>
</reference>
<protein>
    <recommendedName>
        <fullName evidence="4">WSC domain-containing protein</fullName>
    </recommendedName>
</protein>
<feature type="transmembrane region" description="Helical" evidence="2">
    <location>
        <begin position="238"/>
        <end position="260"/>
    </location>
</feature>
<feature type="region of interest" description="Disordered" evidence="1">
    <location>
        <begin position="182"/>
        <end position="232"/>
    </location>
</feature>
<evidence type="ECO:0000256" key="3">
    <source>
        <dbReference type="SAM" id="SignalP"/>
    </source>
</evidence>
<proteinExistence type="predicted"/>
<feature type="domain" description="WSC" evidence="4">
    <location>
        <begin position="69"/>
        <end position="161"/>
    </location>
</feature>
<accession>A0A8I2ZMG9</accession>
<sequence>MAPSTLKRVFALLALATIGSTITVSDSTNGHPGLDALATAPLPIAAARRHRTARRRVEPGKGSSESMSGLAALGCVQVPALGKAELSDPHMTPQVCRERCAAAAEGAAFGIAAATKCYCTVDVALLAAVTDVEPSCALPGCPDDRRLSCGGEAGMMVVYAATDAEAPGSGRTEGLLLSEAVGHHESENEGERVELRAASPEGFGDDGEEDGDDDEDDDDDHEPSSAPGGVHLGTTATIGIAVGAVALSGVITGIVMLLFCRRRRGRRERSRGTDMSRGRGIYERAGPMPPMPPPLSTDRGPWKPHDTMAMTVPYSIPESQDRGPDRDTFEMSEWRR</sequence>
<evidence type="ECO:0000313" key="6">
    <source>
        <dbReference type="Proteomes" id="UP000689129"/>
    </source>
</evidence>
<feature type="compositionally biased region" description="Basic and acidic residues" evidence="1">
    <location>
        <begin position="182"/>
        <end position="195"/>
    </location>
</feature>
<feature type="compositionally biased region" description="Acidic residues" evidence="1">
    <location>
        <begin position="203"/>
        <end position="221"/>
    </location>
</feature>
<dbReference type="AlphaFoldDB" id="A0A8I2ZMG9"/>
<keyword evidence="3" id="KW-0732">Signal</keyword>
<keyword evidence="2" id="KW-1133">Transmembrane helix</keyword>
<feature type="compositionally biased region" description="Basic and acidic residues" evidence="1">
    <location>
        <begin position="270"/>
        <end position="282"/>
    </location>
</feature>
<evidence type="ECO:0000256" key="1">
    <source>
        <dbReference type="SAM" id="MobiDB-lite"/>
    </source>
</evidence>
<gene>
    <name evidence="5" type="ORF">HYQ45_007236</name>
</gene>
<keyword evidence="2" id="KW-0812">Transmembrane</keyword>
<organism evidence="5 6">
    <name type="scientific">Verticillium longisporum</name>
    <name type="common">Verticillium dahliae var. longisporum</name>
    <dbReference type="NCBI Taxonomy" id="100787"/>
    <lineage>
        <taxon>Eukaryota</taxon>
        <taxon>Fungi</taxon>
        <taxon>Dikarya</taxon>
        <taxon>Ascomycota</taxon>
        <taxon>Pezizomycotina</taxon>
        <taxon>Sordariomycetes</taxon>
        <taxon>Hypocreomycetidae</taxon>
        <taxon>Glomerellales</taxon>
        <taxon>Plectosphaerellaceae</taxon>
        <taxon>Verticillium</taxon>
    </lineage>
</organism>
<dbReference type="InterPro" id="IPR002889">
    <property type="entry name" value="WSC_carb-bd"/>
</dbReference>
<evidence type="ECO:0000313" key="5">
    <source>
        <dbReference type="EMBL" id="KAG7134879.1"/>
    </source>
</evidence>
<comment type="caution">
    <text evidence="5">The sequence shown here is derived from an EMBL/GenBank/DDBJ whole genome shotgun (WGS) entry which is preliminary data.</text>
</comment>
<feature type="compositionally biased region" description="Basic and acidic residues" evidence="1">
    <location>
        <begin position="319"/>
        <end position="336"/>
    </location>
</feature>